<gene>
    <name evidence="1" type="ORF">MARPO_0032s0038</name>
</gene>
<reference evidence="2" key="1">
    <citation type="journal article" date="2017" name="Cell">
        <title>Insights into land plant evolution garnered from the Marchantia polymorpha genome.</title>
        <authorList>
            <person name="Bowman J.L."/>
            <person name="Kohchi T."/>
            <person name="Yamato K.T."/>
            <person name="Jenkins J."/>
            <person name="Shu S."/>
            <person name="Ishizaki K."/>
            <person name="Yamaoka S."/>
            <person name="Nishihama R."/>
            <person name="Nakamura Y."/>
            <person name="Berger F."/>
            <person name="Adam C."/>
            <person name="Aki S.S."/>
            <person name="Althoff F."/>
            <person name="Araki T."/>
            <person name="Arteaga-Vazquez M.A."/>
            <person name="Balasubrmanian S."/>
            <person name="Barry K."/>
            <person name="Bauer D."/>
            <person name="Boehm C.R."/>
            <person name="Briginshaw L."/>
            <person name="Caballero-Perez J."/>
            <person name="Catarino B."/>
            <person name="Chen F."/>
            <person name="Chiyoda S."/>
            <person name="Chovatia M."/>
            <person name="Davies K.M."/>
            <person name="Delmans M."/>
            <person name="Demura T."/>
            <person name="Dierschke T."/>
            <person name="Dolan L."/>
            <person name="Dorantes-Acosta A.E."/>
            <person name="Eklund D.M."/>
            <person name="Florent S.N."/>
            <person name="Flores-Sandoval E."/>
            <person name="Fujiyama A."/>
            <person name="Fukuzawa H."/>
            <person name="Galik B."/>
            <person name="Grimanelli D."/>
            <person name="Grimwood J."/>
            <person name="Grossniklaus U."/>
            <person name="Hamada T."/>
            <person name="Haseloff J."/>
            <person name="Hetherington A.J."/>
            <person name="Higo A."/>
            <person name="Hirakawa Y."/>
            <person name="Hundley H.N."/>
            <person name="Ikeda Y."/>
            <person name="Inoue K."/>
            <person name="Inoue S.I."/>
            <person name="Ishida S."/>
            <person name="Jia Q."/>
            <person name="Kakita M."/>
            <person name="Kanazawa T."/>
            <person name="Kawai Y."/>
            <person name="Kawashima T."/>
            <person name="Kennedy M."/>
            <person name="Kinose K."/>
            <person name="Kinoshita T."/>
            <person name="Kohara Y."/>
            <person name="Koide E."/>
            <person name="Komatsu K."/>
            <person name="Kopischke S."/>
            <person name="Kubo M."/>
            <person name="Kyozuka J."/>
            <person name="Lagercrantz U."/>
            <person name="Lin S.S."/>
            <person name="Lindquist E."/>
            <person name="Lipzen A.M."/>
            <person name="Lu C.W."/>
            <person name="De Luna E."/>
            <person name="Martienssen R.A."/>
            <person name="Minamino N."/>
            <person name="Mizutani M."/>
            <person name="Mizutani M."/>
            <person name="Mochizuki N."/>
            <person name="Monte I."/>
            <person name="Mosher R."/>
            <person name="Nagasaki H."/>
            <person name="Nakagami H."/>
            <person name="Naramoto S."/>
            <person name="Nishitani K."/>
            <person name="Ohtani M."/>
            <person name="Okamoto T."/>
            <person name="Okumura M."/>
            <person name="Phillips J."/>
            <person name="Pollak B."/>
            <person name="Reinders A."/>
            <person name="Rovekamp M."/>
            <person name="Sano R."/>
            <person name="Sawa S."/>
            <person name="Schmid M.W."/>
            <person name="Shirakawa M."/>
            <person name="Solano R."/>
            <person name="Spunde A."/>
            <person name="Suetsugu N."/>
            <person name="Sugano S."/>
            <person name="Sugiyama A."/>
            <person name="Sun R."/>
            <person name="Suzuki Y."/>
            <person name="Takenaka M."/>
            <person name="Takezawa D."/>
            <person name="Tomogane H."/>
            <person name="Tsuzuki M."/>
            <person name="Ueda T."/>
            <person name="Umeda M."/>
            <person name="Ward J.M."/>
            <person name="Watanabe Y."/>
            <person name="Yazaki K."/>
            <person name="Yokoyama R."/>
            <person name="Yoshitake Y."/>
            <person name="Yotsui I."/>
            <person name="Zachgo S."/>
            <person name="Schmutz J."/>
        </authorList>
    </citation>
    <scope>NUCLEOTIDE SEQUENCE [LARGE SCALE GENOMIC DNA]</scope>
    <source>
        <strain evidence="2">Tak-1</strain>
    </source>
</reference>
<dbReference type="EMBL" id="KZ772704">
    <property type="protein sequence ID" value="PTQ41833.1"/>
    <property type="molecule type" value="Genomic_DNA"/>
</dbReference>
<evidence type="ECO:0000313" key="2">
    <source>
        <dbReference type="Proteomes" id="UP000244005"/>
    </source>
</evidence>
<keyword evidence="2" id="KW-1185">Reference proteome</keyword>
<dbReference type="Gramene" id="Mp5g13450.1">
    <property type="protein sequence ID" value="Mp5g13450.1.cds"/>
    <property type="gene ID" value="Mp5g13450"/>
</dbReference>
<protein>
    <submittedName>
        <fullName evidence="1">Uncharacterized protein</fullName>
    </submittedName>
</protein>
<accession>A0A2R6X6W5</accession>
<organism evidence="1 2">
    <name type="scientific">Marchantia polymorpha</name>
    <name type="common">Common liverwort</name>
    <name type="synonym">Marchantia aquatica</name>
    <dbReference type="NCBI Taxonomy" id="3197"/>
    <lineage>
        <taxon>Eukaryota</taxon>
        <taxon>Viridiplantae</taxon>
        <taxon>Streptophyta</taxon>
        <taxon>Embryophyta</taxon>
        <taxon>Marchantiophyta</taxon>
        <taxon>Marchantiopsida</taxon>
        <taxon>Marchantiidae</taxon>
        <taxon>Marchantiales</taxon>
        <taxon>Marchantiaceae</taxon>
        <taxon>Marchantia</taxon>
    </lineage>
</organism>
<dbReference type="Proteomes" id="UP000244005">
    <property type="component" value="Unassembled WGS sequence"/>
</dbReference>
<evidence type="ECO:0000313" key="1">
    <source>
        <dbReference type="EMBL" id="PTQ41833.1"/>
    </source>
</evidence>
<proteinExistence type="predicted"/>
<dbReference type="AlphaFoldDB" id="A0A2R6X6W5"/>
<name>A0A2R6X6W5_MARPO</name>
<sequence>MPYHLLPRMCPKNLAGESSSSSAARAALTRFLLQKKFQDLQRADGDARPSMLRCAVSTVPPICKNSVSCTHPSRLRRSTNKQWDRGPISDRESTHLVSATVIEFAS</sequence>